<accession>A0A160PHW4</accession>
<name>A0A160PHW4_9HYPH</name>
<sequence length="86" mass="9839">MGARVNALSMPETMTEAMVDVWQRAFAKQLNRRRKGTRADCHRQHRYPETCEAYAWRALIAHLQSPHIAPADIVLQTKPLTQRGGQ</sequence>
<evidence type="ECO:0000313" key="1">
    <source>
        <dbReference type="EMBL" id="BAU91200.1"/>
    </source>
</evidence>
<evidence type="ECO:0000313" key="2">
    <source>
        <dbReference type="Proteomes" id="UP000218288"/>
    </source>
</evidence>
<dbReference type="Proteomes" id="UP000218288">
    <property type="component" value="Chromosome"/>
</dbReference>
<organism evidence="1 2">
    <name type="scientific">Methylorubrum populi</name>
    <dbReference type="NCBI Taxonomy" id="223967"/>
    <lineage>
        <taxon>Bacteria</taxon>
        <taxon>Pseudomonadati</taxon>
        <taxon>Pseudomonadota</taxon>
        <taxon>Alphaproteobacteria</taxon>
        <taxon>Hyphomicrobiales</taxon>
        <taxon>Methylobacteriaceae</taxon>
        <taxon>Methylorubrum</taxon>
    </lineage>
</organism>
<dbReference type="AlphaFoldDB" id="A0A160PHW4"/>
<gene>
    <name evidence="1" type="ORF">MPPM_2595</name>
</gene>
<proteinExistence type="predicted"/>
<reference evidence="1 2" key="1">
    <citation type="journal article" date="2016" name="Genome Announc.">
        <title>Complete Genome Sequence of Methylobacterium populi P-1M, Isolated from Pink-Pigmented Household Biofilm.</title>
        <authorList>
            <person name="Morohoshi T."/>
            <person name="Ikeda T."/>
        </authorList>
    </citation>
    <scope>NUCLEOTIDE SEQUENCE [LARGE SCALE GENOMIC DNA]</scope>
    <source>
        <strain evidence="1 2">P-1M</strain>
    </source>
</reference>
<protein>
    <submittedName>
        <fullName evidence="1">Uncharacterized protein</fullName>
    </submittedName>
</protein>
<dbReference type="EMBL" id="AP014809">
    <property type="protein sequence ID" value="BAU91200.1"/>
    <property type="molecule type" value="Genomic_DNA"/>
</dbReference>